<evidence type="ECO:0000256" key="4">
    <source>
        <dbReference type="ARBA" id="ARBA00022692"/>
    </source>
</evidence>
<dbReference type="GO" id="GO:0018279">
    <property type="term" value="P:protein N-linked glycosylation via asparagine"/>
    <property type="evidence" value="ECO:0007669"/>
    <property type="project" value="UniProtKB-UniRule"/>
</dbReference>
<feature type="chain" id="PRO_5041484044" description="Dolichyl-diphosphooligosaccharide--protein glycosyltransferase subunit WBP1" evidence="8">
    <location>
        <begin position="19"/>
        <end position="469"/>
    </location>
</feature>
<feature type="domain" description="OST48 middle" evidence="10">
    <location>
        <begin position="317"/>
        <end position="456"/>
    </location>
</feature>
<evidence type="ECO:0000256" key="5">
    <source>
        <dbReference type="ARBA" id="ARBA00022824"/>
    </source>
</evidence>
<accession>A0AA39R1K5</accession>
<protein>
    <recommendedName>
        <fullName evidence="8">Dolichyl-diphosphooligosaccharide--protein glycosyltransferase subunit WBP1</fullName>
        <shortName evidence="8">Oligosaccharyl transferase subunit WBP1</shortName>
    </recommendedName>
</protein>
<feature type="signal peptide" evidence="8">
    <location>
        <begin position="1"/>
        <end position="18"/>
    </location>
</feature>
<reference evidence="11" key="1">
    <citation type="submission" date="2023-03" db="EMBL/GenBank/DDBJ databases">
        <title>Complete genome of Cladonia borealis.</title>
        <authorList>
            <person name="Park H."/>
        </authorList>
    </citation>
    <scope>NUCLEOTIDE SEQUENCE</scope>
    <source>
        <strain evidence="11">ANT050790</strain>
    </source>
</reference>
<dbReference type="Proteomes" id="UP001166286">
    <property type="component" value="Unassembled WGS sequence"/>
</dbReference>
<sequence length="469" mass="52271">MRCSLPLILLGLVGLVQAISISGSRLLVVIEEAAEKIKYSTLWKDLEDRGYRLAFDSPKNEKLSLFLHGERAFDHILLLPPKSKGLGPALTPNLLLQFINKNGNILLTLSADTPTPTSITSLLLELDIHLPPDRSSLVIDHFNYDTISAPEQHDVLLLPRPSPISPGVRNFFGGDGMVAFPRAVAQELGNNSPLLAPILRAKSSAYSYNPKDEAETVDDPFAVGEQIALVSSMQARNSARFTVFGSAEALENKWFDAKVKPVGGKDTESVNQEFAKQVTAWTFKELGVLKVGRVGHHLSSISEESAGNNNVTQLGYSNPSIYRVKNDVTFNIEFSEYTHDHFVPLTIDPADALQLEFTMLSPFHRLDLIPLSKTPNSTVFSRTFKLPDQHGIFSFRVNYKRPFLTNVDVKREVTVRHFAHDEWPRSWEISAGWVWIAGIWATIIGWLAFVGIWLWSEPADTQSKGKKTQ</sequence>
<comment type="pathway">
    <text evidence="2 8">Protein modification; protein glycosylation.</text>
</comment>
<dbReference type="Pfam" id="PF03345">
    <property type="entry name" value="OST48_N"/>
    <property type="match status" value="1"/>
</dbReference>
<dbReference type="PANTHER" id="PTHR10830:SF0">
    <property type="entry name" value="DOLICHYL-DIPHOSPHOOLIGOSACCHARIDE--PROTEIN GLYCOSYLTRANSFERASE 48 KDA SUBUNIT"/>
    <property type="match status" value="1"/>
</dbReference>
<evidence type="ECO:0000313" key="12">
    <source>
        <dbReference type="Proteomes" id="UP001166286"/>
    </source>
</evidence>
<keyword evidence="4 8" id="KW-0812">Transmembrane</keyword>
<keyword evidence="7 8" id="KW-0472">Membrane</keyword>
<comment type="subcellular location">
    <subcellularLocation>
        <location evidence="8">Endoplasmic reticulum membrane</location>
        <topology evidence="8">Single-pass type I membrane protein</topology>
    </subcellularLocation>
    <subcellularLocation>
        <location evidence="1">Membrane</location>
        <topology evidence="1">Single-pass type I membrane protein</topology>
    </subcellularLocation>
</comment>
<feature type="transmembrane region" description="Helical" evidence="8">
    <location>
        <begin position="433"/>
        <end position="456"/>
    </location>
</feature>
<dbReference type="PANTHER" id="PTHR10830">
    <property type="entry name" value="DOLICHYL-DIPHOSPHOOLIGOSACCHARIDE--PROTEIN GLYCOSYLTRANSFERASE 48 KDA SUBUNIT"/>
    <property type="match status" value="1"/>
</dbReference>
<evidence type="ECO:0000256" key="1">
    <source>
        <dbReference type="ARBA" id="ARBA00004479"/>
    </source>
</evidence>
<dbReference type="AlphaFoldDB" id="A0AA39R1K5"/>
<evidence type="ECO:0000256" key="3">
    <source>
        <dbReference type="ARBA" id="ARBA00008743"/>
    </source>
</evidence>
<keyword evidence="6 8" id="KW-1133">Transmembrane helix</keyword>
<evidence type="ECO:0000256" key="8">
    <source>
        <dbReference type="RuleBase" id="RU361142"/>
    </source>
</evidence>
<comment type="caution">
    <text evidence="11">The sequence shown here is derived from an EMBL/GenBank/DDBJ whole genome shotgun (WGS) entry which is preliminary data.</text>
</comment>
<evidence type="ECO:0000256" key="6">
    <source>
        <dbReference type="ARBA" id="ARBA00022989"/>
    </source>
</evidence>
<dbReference type="InterPro" id="IPR005013">
    <property type="entry name" value="DDOST_48_kDa_subunit"/>
</dbReference>
<evidence type="ECO:0000259" key="9">
    <source>
        <dbReference type="Pfam" id="PF03345"/>
    </source>
</evidence>
<comment type="similarity">
    <text evidence="3 8">Belongs to the DDOST 48 kDa subunit family.</text>
</comment>
<keyword evidence="5 8" id="KW-0256">Endoplasmic reticulum</keyword>
<organism evidence="11 12">
    <name type="scientific">Cladonia borealis</name>
    <dbReference type="NCBI Taxonomy" id="184061"/>
    <lineage>
        <taxon>Eukaryota</taxon>
        <taxon>Fungi</taxon>
        <taxon>Dikarya</taxon>
        <taxon>Ascomycota</taxon>
        <taxon>Pezizomycotina</taxon>
        <taxon>Lecanoromycetes</taxon>
        <taxon>OSLEUM clade</taxon>
        <taxon>Lecanoromycetidae</taxon>
        <taxon>Lecanorales</taxon>
        <taxon>Lecanorineae</taxon>
        <taxon>Cladoniaceae</taxon>
        <taxon>Cladonia</taxon>
    </lineage>
</organism>
<dbReference type="InterPro" id="IPR055457">
    <property type="entry name" value="OST48_N"/>
</dbReference>
<comment type="function">
    <text evidence="8">Subunit of the oligosaccharyl transferase (OST) complex that catalyzes the initial transfer of a defined glycan (Glc(3)Man(9)GlcNAc(2) in eukaryotes) from the lipid carrier dolichol-pyrophosphate to an asparagine residue within an Asn-X-Ser/Thr consensus motif in nascent polypeptide chains, the first step in protein N-glycosylation. N-glycosylation occurs cotranslationally and the complex associates with the Sec61 complex at the channel-forming translocon complex that mediates protein translocation across the endoplasmic reticulum (ER).</text>
</comment>
<comment type="subunit">
    <text evidence="8">Component of the oligosaccharyltransferase (OST) complex.</text>
</comment>
<proteinExistence type="inferred from homology"/>
<evidence type="ECO:0000256" key="2">
    <source>
        <dbReference type="ARBA" id="ARBA00004922"/>
    </source>
</evidence>
<gene>
    <name evidence="11" type="ORF">JMJ35_004101</name>
</gene>
<evidence type="ECO:0000313" key="11">
    <source>
        <dbReference type="EMBL" id="KAK0513115.1"/>
    </source>
</evidence>
<evidence type="ECO:0000259" key="10">
    <source>
        <dbReference type="Pfam" id="PF23358"/>
    </source>
</evidence>
<keyword evidence="8" id="KW-0732">Signal</keyword>
<feature type="domain" description="OST48 N-terminal" evidence="9">
    <location>
        <begin position="25"/>
        <end position="282"/>
    </location>
</feature>
<dbReference type="GO" id="GO:0008250">
    <property type="term" value="C:oligosaccharyltransferase complex"/>
    <property type="evidence" value="ECO:0007669"/>
    <property type="project" value="TreeGrafter"/>
</dbReference>
<name>A0AA39R1K5_9LECA</name>
<keyword evidence="12" id="KW-1185">Reference proteome</keyword>
<dbReference type="EMBL" id="JAFEKC020000008">
    <property type="protein sequence ID" value="KAK0513115.1"/>
    <property type="molecule type" value="Genomic_DNA"/>
</dbReference>
<dbReference type="Pfam" id="PF23358">
    <property type="entry name" value="OST48_MD"/>
    <property type="match status" value="1"/>
</dbReference>
<evidence type="ECO:0000256" key="7">
    <source>
        <dbReference type="ARBA" id="ARBA00023136"/>
    </source>
</evidence>
<dbReference type="InterPro" id="IPR055459">
    <property type="entry name" value="OST48_MD"/>
</dbReference>